<dbReference type="AlphaFoldDB" id="A0A7G2C3R1"/>
<dbReference type="VEuPathDB" id="TriTrypDB:ADEAN_000179100"/>
<keyword evidence="3" id="KW-1185">Reference proteome</keyword>
<dbReference type="Proteomes" id="UP000515908">
    <property type="component" value="Chromosome 03"/>
</dbReference>
<gene>
    <name evidence="2" type="ORF">ADEAN_000179100</name>
</gene>
<protein>
    <submittedName>
        <fullName evidence="2">Uncharacterized protein</fullName>
    </submittedName>
</protein>
<name>A0A7G2C3R1_9TRYP</name>
<evidence type="ECO:0000313" key="2">
    <source>
        <dbReference type="EMBL" id="CAD2214346.1"/>
    </source>
</evidence>
<evidence type="ECO:0000256" key="1">
    <source>
        <dbReference type="SAM" id="MobiDB-lite"/>
    </source>
</evidence>
<organism evidence="2 3">
    <name type="scientific">Angomonas deanei</name>
    <dbReference type="NCBI Taxonomy" id="59799"/>
    <lineage>
        <taxon>Eukaryota</taxon>
        <taxon>Discoba</taxon>
        <taxon>Euglenozoa</taxon>
        <taxon>Kinetoplastea</taxon>
        <taxon>Metakinetoplastina</taxon>
        <taxon>Trypanosomatida</taxon>
        <taxon>Trypanosomatidae</taxon>
        <taxon>Strigomonadinae</taxon>
        <taxon>Angomonas</taxon>
    </lineage>
</organism>
<feature type="region of interest" description="Disordered" evidence="1">
    <location>
        <begin position="38"/>
        <end position="98"/>
    </location>
</feature>
<evidence type="ECO:0000313" key="3">
    <source>
        <dbReference type="Proteomes" id="UP000515908"/>
    </source>
</evidence>
<dbReference type="EMBL" id="LR877147">
    <property type="protein sequence ID" value="CAD2214346.1"/>
    <property type="molecule type" value="Genomic_DNA"/>
</dbReference>
<accession>A0A7G2C3R1</accession>
<sequence>MDNSSLQFVEESVVSHNANNSVLSELDDILQKCDQSQINSKRKLNKNNNPNNSTTNSRPKSRGADVSLVNSDNEEEKENRADHIPFPSFYHSNNNNNNNTLSDDISPICNERDDVESVHDAQRLNSETMHTNTLPNINENYTNLFNFSDSALETEGLVRSGGSRSPSVHHNTSR</sequence>
<feature type="compositionally biased region" description="Low complexity" evidence="1">
    <location>
        <begin position="46"/>
        <end position="58"/>
    </location>
</feature>
<reference evidence="2 3" key="1">
    <citation type="submission" date="2020-08" db="EMBL/GenBank/DDBJ databases">
        <authorList>
            <person name="Newling K."/>
            <person name="Davey J."/>
            <person name="Forrester S."/>
        </authorList>
    </citation>
    <scope>NUCLEOTIDE SEQUENCE [LARGE SCALE GENOMIC DNA]</scope>
    <source>
        <strain evidence="3">Crithidia deanei Carvalho (ATCC PRA-265)</strain>
    </source>
</reference>
<proteinExistence type="predicted"/>